<dbReference type="NCBIfam" id="TIGR00063">
    <property type="entry name" value="folE"/>
    <property type="match status" value="1"/>
</dbReference>
<feature type="binding site" evidence="6">
    <location>
        <position position="195"/>
    </location>
    <ligand>
        <name>Zn(2+)</name>
        <dbReference type="ChEBI" id="CHEBI:29105"/>
    </ligand>
</feature>
<dbReference type="GO" id="GO:0006729">
    <property type="term" value="P:tetrahydrobiopterin biosynthetic process"/>
    <property type="evidence" value="ECO:0007669"/>
    <property type="project" value="TreeGrafter"/>
</dbReference>
<feature type="binding site" evidence="6">
    <location>
        <position position="127"/>
    </location>
    <ligand>
        <name>Zn(2+)</name>
        <dbReference type="ChEBI" id="CHEBI:29105"/>
    </ligand>
</feature>
<dbReference type="PANTHER" id="PTHR11109:SF7">
    <property type="entry name" value="GTP CYCLOHYDROLASE 1"/>
    <property type="match status" value="1"/>
</dbReference>
<keyword evidence="6" id="KW-0547">Nucleotide-binding</keyword>
<evidence type="ECO:0000256" key="4">
    <source>
        <dbReference type="ARBA" id="ARBA00022563"/>
    </source>
</evidence>
<dbReference type="GO" id="GO:0003934">
    <property type="term" value="F:GTP cyclohydrolase I activity"/>
    <property type="evidence" value="ECO:0007669"/>
    <property type="project" value="UniProtKB-UniRule"/>
</dbReference>
<evidence type="ECO:0000313" key="8">
    <source>
        <dbReference type="EMBL" id="KIA76277.1"/>
    </source>
</evidence>
<evidence type="ECO:0000259" key="7">
    <source>
        <dbReference type="Pfam" id="PF01227"/>
    </source>
</evidence>
<name>A0A0C1E4G2_9BACT</name>
<dbReference type="NCBIfam" id="NF006824">
    <property type="entry name" value="PRK09347.1-1"/>
    <property type="match status" value="1"/>
</dbReference>
<proteinExistence type="inferred from homology"/>
<comment type="subunit">
    <text evidence="6">Homopolymer.</text>
</comment>
<feature type="binding site" evidence="6">
    <location>
        <position position="124"/>
    </location>
    <ligand>
        <name>Zn(2+)</name>
        <dbReference type="ChEBI" id="CHEBI:29105"/>
    </ligand>
</feature>
<dbReference type="PANTHER" id="PTHR11109">
    <property type="entry name" value="GTP CYCLOHYDROLASE I"/>
    <property type="match status" value="1"/>
</dbReference>
<dbReference type="HAMAP" id="MF_00223">
    <property type="entry name" value="FolE"/>
    <property type="match status" value="1"/>
</dbReference>
<dbReference type="AlphaFoldDB" id="A0A0C1E4G2"/>
<dbReference type="InterPro" id="IPR043134">
    <property type="entry name" value="GTP-CH-I_N"/>
</dbReference>
<dbReference type="GO" id="GO:0005737">
    <property type="term" value="C:cytoplasm"/>
    <property type="evidence" value="ECO:0007669"/>
    <property type="project" value="TreeGrafter"/>
</dbReference>
<evidence type="ECO:0000256" key="5">
    <source>
        <dbReference type="ARBA" id="ARBA00022801"/>
    </source>
</evidence>
<keyword evidence="6" id="KW-0342">GTP-binding</keyword>
<dbReference type="InterPro" id="IPR020602">
    <property type="entry name" value="GTP_CycHdrlase_I_dom"/>
</dbReference>
<reference evidence="8 9" key="1">
    <citation type="journal article" date="2014" name="Mol. Biol. Evol.">
        <title>Massive expansion of Ubiquitination-related gene families within the Chlamydiae.</title>
        <authorList>
            <person name="Domman D."/>
            <person name="Collingro A."/>
            <person name="Lagkouvardos I."/>
            <person name="Gehre L."/>
            <person name="Weinmaier T."/>
            <person name="Rattei T."/>
            <person name="Subtil A."/>
            <person name="Horn M."/>
        </authorList>
    </citation>
    <scope>NUCLEOTIDE SEQUENCE [LARGE SCALE GENOMIC DNA]</scope>
    <source>
        <strain evidence="8 9">OEW1</strain>
    </source>
</reference>
<gene>
    <name evidence="8" type="primary">folE_2</name>
    <name evidence="6" type="synonym">folE</name>
    <name evidence="8" type="ORF">DB43_AO00160</name>
</gene>
<dbReference type="RefSeq" id="WP_006340487.1">
    <property type="nucleotide sequence ID" value="NZ_BAWW01000066.1"/>
</dbReference>
<dbReference type="GO" id="GO:0046654">
    <property type="term" value="P:tetrahydrofolate biosynthetic process"/>
    <property type="evidence" value="ECO:0007669"/>
    <property type="project" value="UniProtKB-UniRule"/>
</dbReference>
<dbReference type="FunFam" id="3.30.1130.10:FF:000001">
    <property type="entry name" value="GTP cyclohydrolase 1"/>
    <property type="match status" value="1"/>
</dbReference>
<dbReference type="NCBIfam" id="NF006826">
    <property type="entry name" value="PRK09347.1-3"/>
    <property type="match status" value="1"/>
</dbReference>
<evidence type="ECO:0000256" key="3">
    <source>
        <dbReference type="ARBA" id="ARBA00008085"/>
    </source>
</evidence>
<protein>
    <recommendedName>
        <fullName evidence="6">GTP cyclohydrolase 1</fullName>
        <ecNumber evidence="6">3.5.4.16</ecNumber>
    </recommendedName>
    <alternativeName>
        <fullName evidence="6">GTP cyclohydrolase I</fullName>
        <shortName evidence="6">GTP-CH-I</shortName>
    </alternativeName>
</protein>
<sequence length="238" mass="27170">MTKSKKNKPQLSHEEFEVSQAVAKRAAITRYPSPIKAKKNPMSKQEKIAFIADKFRDIMLALDLDLTDGSLARTPERVARMYVEEVFSGLDLNEFPRVSFIEDQYQHDERANMVLVKVKFHSFCEHHFVPMFGTAHVAYIPNGKLIGLSKIPRIVRFFARRPQVQERLGAQIADSLCTLMDTQDVAVSISAQHFCVIARGIEDENSHTITNVLRGAFDTHEALKNEFFEGVNRKYIQT</sequence>
<dbReference type="OMA" id="HDERANM"/>
<comment type="caution">
    <text evidence="8">The sequence shown here is derived from an EMBL/GenBank/DDBJ whole genome shotgun (WGS) entry which is preliminary data.</text>
</comment>
<dbReference type="Pfam" id="PF01227">
    <property type="entry name" value="GTP_cyclohydroI"/>
    <property type="match status" value="1"/>
</dbReference>
<organism evidence="8 9">
    <name type="scientific">Parachlamydia acanthamoebae</name>
    <dbReference type="NCBI Taxonomy" id="83552"/>
    <lineage>
        <taxon>Bacteria</taxon>
        <taxon>Pseudomonadati</taxon>
        <taxon>Chlamydiota</taxon>
        <taxon>Chlamydiia</taxon>
        <taxon>Parachlamydiales</taxon>
        <taxon>Parachlamydiaceae</taxon>
        <taxon>Parachlamydia</taxon>
    </lineage>
</organism>
<evidence type="ECO:0000256" key="2">
    <source>
        <dbReference type="ARBA" id="ARBA00005080"/>
    </source>
</evidence>
<accession>A0A0C1E4G2</accession>
<keyword evidence="6" id="KW-0862">Zinc</keyword>
<keyword evidence="6" id="KW-0479">Metal-binding</keyword>
<dbReference type="InterPro" id="IPR001474">
    <property type="entry name" value="GTP_CycHdrlase_I"/>
</dbReference>
<dbReference type="UniPathway" id="UPA00848">
    <property type="reaction ID" value="UER00151"/>
</dbReference>
<dbReference type="GO" id="GO:0005525">
    <property type="term" value="F:GTP binding"/>
    <property type="evidence" value="ECO:0007669"/>
    <property type="project" value="UniProtKB-KW"/>
</dbReference>
<dbReference type="PATRIC" id="fig|83552.4.peg.2623"/>
<evidence type="ECO:0000256" key="6">
    <source>
        <dbReference type="HAMAP-Rule" id="MF_00223"/>
    </source>
</evidence>
<dbReference type="InterPro" id="IPR043133">
    <property type="entry name" value="GTP-CH-I_C/QueF"/>
</dbReference>
<dbReference type="Gene3D" id="3.30.1130.10">
    <property type="match status" value="1"/>
</dbReference>
<keyword evidence="5 6" id="KW-0378">Hydrolase</keyword>
<dbReference type="EC" id="3.5.4.16" evidence="6"/>
<evidence type="ECO:0000313" key="9">
    <source>
        <dbReference type="Proteomes" id="UP000031307"/>
    </source>
</evidence>
<dbReference type="GO" id="GO:0008270">
    <property type="term" value="F:zinc ion binding"/>
    <property type="evidence" value="ECO:0007669"/>
    <property type="project" value="UniProtKB-UniRule"/>
</dbReference>
<dbReference type="SUPFAM" id="SSF55620">
    <property type="entry name" value="Tetrahydrobiopterin biosynthesis enzymes-like"/>
    <property type="match status" value="1"/>
</dbReference>
<dbReference type="EMBL" id="JSAM01000125">
    <property type="protein sequence ID" value="KIA76277.1"/>
    <property type="molecule type" value="Genomic_DNA"/>
</dbReference>
<feature type="domain" description="GTP cyclohydrolase I" evidence="7">
    <location>
        <begin position="52"/>
        <end position="231"/>
    </location>
</feature>
<keyword evidence="4 6" id="KW-0554">One-carbon metabolism</keyword>
<evidence type="ECO:0000256" key="1">
    <source>
        <dbReference type="ARBA" id="ARBA00001052"/>
    </source>
</evidence>
<comment type="similarity">
    <text evidence="3 6">Belongs to the GTP cyclohydrolase I family.</text>
</comment>
<dbReference type="GO" id="GO:0006730">
    <property type="term" value="P:one-carbon metabolic process"/>
    <property type="evidence" value="ECO:0007669"/>
    <property type="project" value="UniProtKB-UniRule"/>
</dbReference>
<dbReference type="Gene3D" id="1.10.286.10">
    <property type="match status" value="1"/>
</dbReference>
<comment type="catalytic activity">
    <reaction evidence="1 6">
        <text>GTP + H2O = 7,8-dihydroneopterin 3'-triphosphate + formate + H(+)</text>
        <dbReference type="Rhea" id="RHEA:17473"/>
        <dbReference type="ChEBI" id="CHEBI:15377"/>
        <dbReference type="ChEBI" id="CHEBI:15378"/>
        <dbReference type="ChEBI" id="CHEBI:15740"/>
        <dbReference type="ChEBI" id="CHEBI:37565"/>
        <dbReference type="ChEBI" id="CHEBI:58462"/>
        <dbReference type="EC" id="3.5.4.16"/>
    </reaction>
</comment>
<dbReference type="Proteomes" id="UP000031307">
    <property type="component" value="Unassembled WGS sequence"/>
</dbReference>
<comment type="pathway">
    <text evidence="2 6">Cofactor biosynthesis; 7,8-dihydroneopterin triphosphate biosynthesis; 7,8-dihydroneopterin triphosphate from GTP: step 1/1.</text>
</comment>